<name>A0A3M0AMR1_9GAMM</name>
<evidence type="ECO:0000256" key="9">
    <source>
        <dbReference type="PROSITE-ProRule" id="PRU00277"/>
    </source>
</evidence>
<dbReference type="Proteomes" id="UP000267187">
    <property type="component" value="Unassembled WGS sequence"/>
</dbReference>
<comment type="similarity">
    <text evidence="3 10">Belongs to the FKBP-type PPIase family.</text>
</comment>
<keyword evidence="7 9" id="KW-0413">Isomerase</keyword>
<reference evidence="12 13" key="1">
    <citation type="submission" date="2018-10" db="EMBL/GenBank/DDBJ databases">
        <title>Genomic Encyclopedia of Type Strains, Phase IV (KMG-IV): sequencing the most valuable type-strain genomes for metagenomic binning, comparative biology and taxonomic classification.</title>
        <authorList>
            <person name="Goeker M."/>
        </authorList>
    </citation>
    <scope>NUCLEOTIDE SEQUENCE [LARGE SCALE GENOMIC DNA]</scope>
    <source>
        <strain evidence="12 13">DSM 25080</strain>
    </source>
</reference>
<keyword evidence="6" id="KW-0143">Chaperone</keyword>
<evidence type="ECO:0000256" key="10">
    <source>
        <dbReference type="RuleBase" id="RU003915"/>
    </source>
</evidence>
<evidence type="ECO:0000256" key="6">
    <source>
        <dbReference type="ARBA" id="ARBA00023186"/>
    </source>
</evidence>
<gene>
    <name evidence="12" type="ORF">DFR27_1658</name>
</gene>
<dbReference type="AlphaFoldDB" id="A0A3M0AMR1"/>
<dbReference type="InterPro" id="IPR046357">
    <property type="entry name" value="PPIase_dom_sf"/>
</dbReference>
<dbReference type="GO" id="GO:0005737">
    <property type="term" value="C:cytoplasm"/>
    <property type="evidence" value="ECO:0007669"/>
    <property type="project" value="UniProtKB-SubCell"/>
</dbReference>
<evidence type="ECO:0000256" key="4">
    <source>
        <dbReference type="ARBA" id="ARBA00022490"/>
    </source>
</evidence>
<accession>A0A3M0AMR1</accession>
<protein>
    <recommendedName>
        <fullName evidence="10">Peptidyl-prolyl cis-trans isomerase</fullName>
        <ecNumber evidence="10">5.2.1.8</ecNumber>
    </recommendedName>
</protein>
<evidence type="ECO:0000256" key="5">
    <source>
        <dbReference type="ARBA" id="ARBA00023110"/>
    </source>
</evidence>
<comment type="catalytic activity">
    <reaction evidence="1 9 10">
        <text>[protein]-peptidylproline (omega=180) = [protein]-peptidylproline (omega=0)</text>
        <dbReference type="Rhea" id="RHEA:16237"/>
        <dbReference type="Rhea" id="RHEA-COMP:10747"/>
        <dbReference type="Rhea" id="RHEA-COMP:10748"/>
        <dbReference type="ChEBI" id="CHEBI:83833"/>
        <dbReference type="ChEBI" id="CHEBI:83834"/>
        <dbReference type="EC" id="5.2.1.8"/>
    </reaction>
</comment>
<comment type="function">
    <text evidence="8">Also involved in hydrogenase metallocenter assembly, probably by participating in the nickel insertion step. This function in hydrogenase biosynthesis requires chaperone activity and the presence of the metal-binding domain, but not PPIase activity.</text>
</comment>
<dbReference type="GO" id="GO:0042026">
    <property type="term" value="P:protein refolding"/>
    <property type="evidence" value="ECO:0007669"/>
    <property type="project" value="UniProtKB-ARBA"/>
</dbReference>
<dbReference type="Gene3D" id="3.10.50.40">
    <property type="match status" value="1"/>
</dbReference>
<feature type="domain" description="PPIase FKBP-type" evidence="11">
    <location>
        <begin position="6"/>
        <end position="79"/>
    </location>
</feature>
<evidence type="ECO:0000256" key="3">
    <source>
        <dbReference type="ARBA" id="ARBA00006577"/>
    </source>
</evidence>
<evidence type="ECO:0000256" key="1">
    <source>
        <dbReference type="ARBA" id="ARBA00000971"/>
    </source>
</evidence>
<sequence>MKIAKDSVVSFHYTASEAGTQLETSRETDPILYLHGHNGMFDGIEKMLEGQEKGAEISAELAPEDAYGHRVEGQTLRVPLKHIQGAKKKKPKVGDTVAVNTANGVSEMVVLKVGLKNVDVDANHPFAGKTLTFDLEVMDVREATAEELAHGHAHGVGGHQHD</sequence>
<dbReference type="RefSeq" id="WP_121876965.1">
    <property type="nucleotide sequence ID" value="NZ_REFJ01000003.1"/>
</dbReference>
<evidence type="ECO:0000256" key="2">
    <source>
        <dbReference type="ARBA" id="ARBA00004496"/>
    </source>
</evidence>
<keyword evidence="4" id="KW-0963">Cytoplasm</keyword>
<dbReference type="PANTHER" id="PTHR47861:SF3">
    <property type="entry name" value="FKBP-TYPE PEPTIDYL-PROLYL CIS-TRANS ISOMERASE SLYD"/>
    <property type="match status" value="1"/>
</dbReference>
<keyword evidence="13" id="KW-1185">Reference proteome</keyword>
<dbReference type="InterPro" id="IPR001179">
    <property type="entry name" value="PPIase_FKBP_dom"/>
</dbReference>
<evidence type="ECO:0000256" key="7">
    <source>
        <dbReference type="ARBA" id="ARBA00023235"/>
    </source>
</evidence>
<keyword evidence="5 9" id="KW-0697">Rotamase</keyword>
<dbReference type="OrthoDB" id="9808891at2"/>
<dbReference type="EMBL" id="REFJ01000003">
    <property type="protein sequence ID" value="RMA80292.1"/>
    <property type="molecule type" value="Genomic_DNA"/>
</dbReference>
<evidence type="ECO:0000259" key="11">
    <source>
        <dbReference type="PROSITE" id="PS50059"/>
    </source>
</evidence>
<dbReference type="EC" id="5.2.1.8" evidence="10"/>
<proteinExistence type="inferred from homology"/>
<evidence type="ECO:0000313" key="13">
    <source>
        <dbReference type="Proteomes" id="UP000267187"/>
    </source>
</evidence>
<dbReference type="GO" id="GO:0003755">
    <property type="term" value="F:peptidyl-prolyl cis-trans isomerase activity"/>
    <property type="evidence" value="ECO:0007669"/>
    <property type="project" value="UniProtKB-UniRule"/>
</dbReference>
<comment type="caution">
    <text evidence="12">The sequence shown here is derived from an EMBL/GenBank/DDBJ whole genome shotgun (WGS) entry which is preliminary data.</text>
</comment>
<dbReference type="PANTHER" id="PTHR47861">
    <property type="entry name" value="FKBP-TYPE PEPTIDYL-PROLYL CIS-TRANS ISOMERASE SLYD"/>
    <property type="match status" value="1"/>
</dbReference>
<comment type="subcellular location">
    <subcellularLocation>
        <location evidence="2">Cytoplasm</location>
    </subcellularLocation>
</comment>
<dbReference type="Pfam" id="PF00254">
    <property type="entry name" value="FKBP_C"/>
    <property type="match status" value="1"/>
</dbReference>
<dbReference type="SUPFAM" id="SSF54534">
    <property type="entry name" value="FKBP-like"/>
    <property type="match status" value="1"/>
</dbReference>
<evidence type="ECO:0000313" key="12">
    <source>
        <dbReference type="EMBL" id="RMA80292.1"/>
    </source>
</evidence>
<evidence type="ECO:0000256" key="8">
    <source>
        <dbReference type="ARBA" id="ARBA00037071"/>
    </source>
</evidence>
<dbReference type="PROSITE" id="PS50059">
    <property type="entry name" value="FKBP_PPIASE"/>
    <property type="match status" value="1"/>
</dbReference>
<organism evidence="12 13">
    <name type="scientific">Umboniibacter marinipuniceus</name>
    <dbReference type="NCBI Taxonomy" id="569599"/>
    <lineage>
        <taxon>Bacteria</taxon>
        <taxon>Pseudomonadati</taxon>
        <taxon>Pseudomonadota</taxon>
        <taxon>Gammaproteobacteria</taxon>
        <taxon>Cellvibrionales</taxon>
        <taxon>Cellvibrionaceae</taxon>
        <taxon>Umboniibacter</taxon>
    </lineage>
</organism>